<dbReference type="AlphaFoldDB" id="S3UWL3"/>
<dbReference type="RefSeq" id="WP_016551314.1">
    <property type="nucleotide sequence ID" value="NZ_AKWZ02000011.1"/>
</dbReference>
<dbReference type="EMBL" id="AKWZ02000011">
    <property type="protein sequence ID" value="EPG72749.1"/>
    <property type="molecule type" value="Genomic_DNA"/>
</dbReference>
<keyword evidence="2" id="KW-1185">Reference proteome</keyword>
<protein>
    <submittedName>
        <fullName evidence="1">Uncharacterized protein</fullName>
    </submittedName>
</protein>
<organism evidence="1 2">
    <name type="scientific">Leptospira fainei serovar Hurstbridge str. BUT 6</name>
    <dbReference type="NCBI Taxonomy" id="1193011"/>
    <lineage>
        <taxon>Bacteria</taxon>
        <taxon>Pseudomonadati</taxon>
        <taxon>Spirochaetota</taxon>
        <taxon>Spirochaetia</taxon>
        <taxon>Leptospirales</taxon>
        <taxon>Leptospiraceae</taxon>
        <taxon>Leptospira</taxon>
    </lineage>
</organism>
<name>S3UWL3_9LEPT</name>
<gene>
    <name evidence="1" type="ORF">LEP1GSC058_0848</name>
</gene>
<evidence type="ECO:0000313" key="1">
    <source>
        <dbReference type="EMBL" id="EPG72749.1"/>
    </source>
</evidence>
<reference evidence="1" key="1">
    <citation type="submission" date="2013-04" db="EMBL/GenBank/DDBJ databases">
        <authorList>
            <person name="Harkins D.M."/>
            <person name="Durkin A.S."/>
            <person name="Selengut J.D."/>
            <person name="Sanka R."/>
            <person name="DePew J."/>
            <person name="Purushe J."/>
            <person name="Ahmed A."/>
            <person name="van der Linden H."/>
            <person name="Goris M.G.A."/>
            <person name="Hartskeerl R.A."/>
            <person name="Vinetz J.M."/>
            <person name="Sutton G.G."/>
            <person name="Nelson W.C."/>
            <person name="Fouts D.E."/>
        </authorList>
    </citation>
    <scope>NUCLEOTIDE SEQUENCE [LARGE SCALE GENOMIC DNA]</scope>
    <source>
        <strain evidence="1">BUT 6</strain>
    </source>
</reference>
<sequence>MIESKYWKEDLKILVKDLSPKRNPKRISGKALAVMEKRIVICFLIIRKLMEAKSKLTQAIYKYKDIITYYPVKADARITKLNDIFLERHYDLDSPREKKVDIRFICNQLIHNEIFFLVRDENRNYYNVLVCSEYEQRKALYEISIETISKILLVVADNKQESIIYTFDDRLGDYVISSK</sequence>
<dbReference type="STRING" id="1193011.LEP1GSC058_0848"/>
<dbReference type="Proteomes" id="UP000014540">
    <property type="component" value="Unassembled WGS sequence"/>
</dbReference>
<evidence type="ECO:0000313" key="2">
    <source>
        <dbReference type="Proteomes" id="UP000014540"/>
    </source>
</evidence>
<dbReference type="OrthoDB" id="1496033at2"/>
<comment type="caution">
    <text evidence="1">The sequence shown here is derived from an EMBL/GenBank/DDBJ whole genome shotgun (WGS) entry which is preliminary data.</text>
</comment>
<proteinExistence type="predicted"/>
<accession>S3UWL3</accession>